<protein>
    <submittedName>
        <fullName evidence="2">Uncharacterized protein</fullName>
    </submittedName>
</protein>
<feature type="transmembrane region" description="Helical" evidence="1">
    <location>
        <begin position="101"/>
        <end position="122"/>
    </location>
</feature>
<keyword evidence="1" id="KW-0472">Membrane</keyword>
<keyword evidence="3" id="KW-1185">Reference proteome</keyword>
<gene>
    <name evidence="2" type="ORF">QO014_004623</name>
</gene>
<dbReference type="Proteomes" id="UP001241603">
    <property type="component" value="Unassembled WGS sequence"/>
</dbReference>
<dbReference type="RefSeq" id="WP_266351079.1">
    <property type="nucleotide sequence ID" value="NZ_JAPKNG010000007.1"/>
</dbReference>
<evidence type="ECO:0000313" key="3">
    <source>
        <dbReference type="Proteomes" id="UP001241603"/>
    </source>
</evidence>
<name>A0ABU0HD18_9HYPH</name>
<organism evidence="2 3">
    <name type="scientific">Kaistia dalseonensis</name>
    <dbReference type="NCBI Taxonomy" id="410840"/>
    <lineage>
        <taxon>Bacteria</taxon>
        <taxon>Pseudomonadati</taxon>
        <taxon>Pseudomonadota</taxon>
        <taxon>Alphaproteobacteria</taxon>
        <taxon>Hyphomicrobiales</taxon>
        <taxon>Kaistiaceae</taxon>
        <taxon>Kaistia</taxon>
    </lineage>
</organism>
<sequence length="150" mass="16130">MSKIETGGDNPLHARPISLEEAIDCWGPDLSNWPDIALVRRAREALLANRSFRAHRDLAVADAQRLKATAAALDQRIADRGSLGRIEAGVLRLAQPKPVHWYRRIAAVAAVMVVAAMLGSAVEFASAPGTNAPSVQIVQLDPLMFGPADF</sequence>
<comment type="caution">
    <text evidence="2">The sequence shown here is derived from an EMBL/GenBank/DDBJ whole genome shotgun (WGS) entry which is preliminary data.</text>
</comment>
<evidence type="ECO:0000313" key="2">
    <source>
        <dbReference type="EMBL" id="MDQ0440210.1"/>
    </source>
</evidence>
<proteinExistence type="predicted"/>
<accession>A0ABU0HD18</accession>
<reference evidence="2 3" key="1">
    <citation type="submission" date="2023-07" db="EMBL/GenBank/DDBJ databases">
        <title>Genomic Encyclopedia of Type Strains, Phase IV (KMG-IV): sequencing the most valuable type-strain genomes for metagenomic binning, comparative biology and taxonomic classification.</title>
        <authorList>
            <person name="Goeker M."/>
        </authorList>
    </citation>
    <scope>NUCLEOTIDE SEQUENCE [LARGE SCALE GENOMIC DNA]</scope>
    <source>
        <strain evidence="2 3">B6-8</strain>
    </source>
</reference>
<keyword evidence="1" id="KW-0812">Transmembrane</keyword>
<evidence type="ECO:0000256" key="1">
    <source>
        <dbReference type="SAM" id="Phobius"/>
    </source>
</evidence>
<dbReference type="EMBL" id="JAUSVO010000007">
    <property type="protein sequence ID" value="MDQ0440210.1"/>
    <property type="molecule type" value="Genomic_DNA"/>
</dbReference>
<keyword evidence="1" id="KW-1133">Transmembrane helix</keyword>